<proteinExistence type="predicted"/>
<dbReference type="Proteomes" id="UP001179952">
    <property type="component" value="Unassembled WGS sequence"/>
</dbReference>
<keyword evidence="2" id="KW-1185">Reference proteome</keyword>
<gene>
    <name evidence="1" type="ORF">QJS04_geneDACA013172</name>
</gene>
<dbReference type="AlphaFoldDB" id="A0AAV9BB63"/>
<dbReference type="EMBL" id="JAUJYN010000004">
    <property type="protein sequence ID" value="KAK1273337.1"/>
    <property type="molecule type" value="Genomic_DNA"/>
</dbReference>
<reference evidence="1" key="2">
    <citation type="submission" date="2023-06" db="EMBL/GenBank/DDBJ databases">
        <authorList>
            <person name="Ma L."/>
            <person name="Liu K.-W."/>
            <person name="Li Z."/>
            <person name="Hsiao Y.-Y."/>
            <person name="Qi Y."/>
            <person name="Fu T."/>
            <person name="Tang G."/>
            <person name="Zhang D."/>
            <person name="Sun W.-H."/>
            <person name="Liu D.-K."/>
            <person name="Li Y."/>
            <person name="Chen G.-Z."/>
            <person name="Liu X.-D."/>
            <person name="Liao X.-Y."/>
            <person name="Jiang Y.-T."/>
            <person name="Yu X."/>
            <person name="Hao Y."/>
            <person name="Huang J."/>
            <person name="Zhao X.-W."/>
            <person name="Ke S."/>
            <person name="Chen Y.-Y."/>
            <person name="Wu W.-L."/>
            <person name="Hsu J.-L."/>
            <person name="Lin Y.-F."/>
            <person name="Huang M.-D."/>
            <person name="Li C.-Y."/>
            <person name="Huang L."/>
            <person name="Wang Z.-W."/>
            <person name="Zhao X."/>
            <person name="Zhong W.-Y."/>
            <person name="Peng D.-H."/>
            <person name="Ahmad S."/>
            <person name="Lan S."/>
            <person name="Zhang J.-S."/>
            <person name="Tsai W.-C."/>
            <person name="Van De Peer Y."/>
            <person name="Liu Z.-J."/>
        </authorList>
    </citation>
    <scope>NUCLEOTIDE SEQUENCE</scope>
    <source>
        <strain evidence="1">SCP</strain>
        <tissue evidence="1">Leaves</tissue>
    </source>
</reference>
<name>A0AAV9BB63_ACOGR</name>
<comment type="caution">
    <text evidence="1">The sequence shown here is derived from an EMBL/GenBank/DDBJ whole genome shotgun (WGS) entry which is preliminary data.</text>
</comment>
<evidence type="ECO:0000313" key="2">
    <source>
        <dbReference type="Proteomes" id="UP001179952"/>
    </source>
</evidence>
<accession>A0AAV9BB63</accession>
<organism evidence="1 2">
    <name type="scientific">Acorus gramineus</name>
    <name type="common">Dwarf sweet flag</name>
    <dbReference type="NCBI Taxonomy" id="55184"/>
    <lineage>
        <taxon>Eukaryota</taxon>
        <taxon>Viridiplantae</taxon>
        <taxon>Streptophyta</taxon>
        <taxon>Embryophyta</taxon>
        <taxon>Tracheophyta</taxon>
        <taxon>Spermatophyta</taxon>
        <taxon>Magnoliopsida</taxon>
        <taxon>Liliopsida</taxon>
        <taxon>Acoraceae</taxon>
        <taxon>Acorus</taxon>
    </lineage>
</organism>
<evidence type="ECO:0000313" key="1">
    <source>
        <dbReference type="EMBL" id="KAK1273337.1"/>
    </source>
</evidence>
<protein>
    <submittedName>
        <fullName evidence="1">Uncharacterized protein</fullName>
    </submittedName>
</protein>
<reference evidence="1" key="1">
    <citation type="journal article" date="2023" name="Nat. Commun.">
        <title>Diploid and tetraploid genomes of Acorus and the evolution of monocots.</title>
        <authorList>
            <person name="Ma L."/>
            <person name="Liu K.W."/>
            <person name="Li Z."/>
            <person name="Hsiao Y.Y."/>
            <person name="Qi Y."/>
            <person name="Fu T."/>
            <person name="Tang G.D."/>
            <person name="Zhang D."/>
            <person name="Sun W.H."/>
            <person name="Liu D.K."/>
            <person name="Li Y."/>
            <person name="Chen G.Z."/>
            <person name="Liu X.D."/>
            <person name="Liao X.Y."/>
            <person name="Jiang Y.T."/>
            <person name="Yu X."/>
            <person name="Hao Y."/>
            <person name="Huang J."/>
            <person name="Zhao X.W."/>
            <person name="Ke S."/>
            <person name="Chen Y.Y."/>
            <person name="Wu W.L."/>
            <person name="Hsu J.L."/>
            <person name="Lin Y.F."/>
            <person name="Huang M.D."/>
            <person name="Li C.Y."/>
            <person name="Huang L."/>
            <person name="Wang Z.W."/>
            <person name="Zhao X."/>
            <person name="Zhong W.Y."/>
            <person name="Peng D.H."/>
            <person name="Ahmad S."/>
            <person name="Lan S."/>
            <person name="Zhang J.S."/>
            <person name="Tsai W.C."/>
            <person name="Van de Peer Y."/>
            <person name="Liu Z.J."/>
        </authorList>
    </citation>
    <scope>NUCLEOTIDE SEQUENCE</scope>
    <source>
        <strain evidence="1">SCP</strain>
    </source>
</reference>
<sequence>MEKMIQDLPCDQCDEVLLLLSYQGWDEITVVAAIQLACMKEVDLESLPSNAMSIQVFDICGSSTYHKVLEKYFKESLYTESVE</sequence>